<feature type="transmembrane region" description="Helical" evidence="5">
    <location>
        <begin position="257"/>
        <end position="277"/>
    </location>
</feature>
<dbReference type="EMBL" id="KZ454990">
    <property type="protein sequence ID" value="PKI83862.1"/>
    <property type="molecule type" value="Genomic_DNA"/>
</dbReference>
<accession>A0A2N1JBG5</accession>
<dbReference type="PANTHER" id="PTHR11132">
    <property type="entry name" value="SOLUTE CARRIER FAMILY 35"/>
    <property type="match status" value="1"/>
</dbReference>
<dbReference type="Pfam" id="PF03151">
    <property type="entry name" value="TPT"/>
    <property type="match status" value="1"/>
</dbReference>
<evidence type="ECO:0000313" key="7">
    <source>
        <dbReference type="EMBL" id="PKI83862.1"/>
    </source>
</evidence>
<dbReference type="InterPro" id="IPR004853">
    <property type="entry name" value="Sugar_P_trans_dom"/>
</dbReference>
<reference evidence="7 8" key="1">
    <citation type="submission" date="2017-10" db="EMBL/GenBank/DDBJ databases">
        <title>A novel species of cold-tolerant Malassezia isolated from bats.</title>
        <authorList>
            <person name="Lorch J.M."/>
            <person name="Palmer J.M."/>
            <person name="Vanderwolf K.J."/>
            <person name="Schmidt K.Z."/>
            <person name="Verant M.L."/>
            <person name="Weller T.J."/>
            <person name="Blehert D.S."/>
        </authorList>
    </citation>
    <scope>NUCLEOTIDE SEQUENCE [LARGE SCALE GENOMIC DNA]</scope>
    <source>
        <strain evidence="7 8">NWHC:44797-103</strain>
    </source>
</reference>
<evidence type="ECO:0000256" key="5">
    <source>
        <dbReference type="SAM" id="Phobius"/>
    </source>
</evidence>
<dbReference type="GO" id="GO:0016020">
    <property type="term" value="C:membrane"/>
    <property type="evidence" value="ECO:0007669"/>
    <property type="project" value="UniProtKB-SubCell"/>
</dbReference>
<feature type="transmembrane region" description="Helical" evidence="5">
    <location>
        <begin position="65"/>
        <end position="84"/>
    </location>
</feature>
<dbReference type="OrthoDB" id="1588579at2759"/>
<organism evidence="7 8">
    <name type="scientific">Malassezia vespertilionis</name>
    <dbReference type="NCBI Taxonomy" id="2020962"/>
    <lineage>
        <taxon>Eukaryota</taxon>
        <taxon>Fungi</taxon>
        <taxon>Dikarya</taxon>
        <taxon>Basidiomycota</taxon>
        <taxon>Ustilaginomycotina</taxon>
        <taxon>Malasseziomycetes</taxon>
        <taxon>Malasseziales</taxon>
        <taxon>Malasseziaceae</taxon>
        <taxon>Malassezia</taxon>
    </lineage>
</organism>
<evidence type="ECO:0000256" key="4">
    <source>
        <dbReference type="ARBA" id="ARBA00023136"/>
    </source>
</evidence>
<sequence length="396" mass="43566">MQSAGVASDARAHASSGAMLALLCVLWYLSSALSSNTSKGLLSVGHRRADPAERALFPYPMTLTLVHFVFVNVFCYLGTCRSLLRSYTLARRLVRISWAQQREVAQISVFNVVGHALSSLAISRVPVSMVHTIKALSPLFTVLSYVYLFNVSYSSQIYVSLVPLMLGVVLACSSLSSSADDVVGFAAALGSTFIFVVQNIYSKNLLKPAAVQTAAPMKLDKINIMFYSSAWSIVLMLPLCIYHDIPRMAAQARPLTLHALYLLFANGVVHFAQNLLAFQVLAHVSPVTYSIANLFKRVFVILIAIVWFGQSVTHMQWVGIALTFLGLYLYNQAKIGTQAPREADTLPMHETRNPISRHALLHLGAREDVQAQARARPRLANFASDTATRYFSLPPQ</sequence>
<feature type="transmembrane region" description="Helical" evidence="5">
    <location>
        <begin position="182"/>
        <end position="201"/>
    </location>
</feature>
<dbReference type="Proteomes" id="UP000232875">
    <property type="component" value="Unassembled WGS sequence"/>
</dbReference>
<proteinExistence type="predicted"/>
<feature type="transmembrane region" description="Helical" evidence="5">
    <location>
        <begin position="12"/>
        <end position="30"/>
    </location>
</feature>
<comment type="subcellular location">
    <subcellularLocation>
        <location evidence="1">Membrane</location>
        <topology evidence="1">Multi-pass membrane protein</topology>
    </subcellularLocation>
</comment>
<keyword evidence="3 5" id="KW-1133">Transmembrane helix</keyword>
<evidence type="ECO:0000313" key="8">
    <source>
        <dbReference type="Proteomes" id="UP000232875"/>
    </source>
</evidence>
<evidence type="ECO:0000256" key="2">
    <source>
        <dbReference type="ARBA" id="ARBA00022692"/>
    </source>
</evidence>
<gene>
    <name evidence="7" type="primary">SLY41</name>
    <name evidence="7" type="ORF">MVES_002188</name>
</gene>
<dbReference type="SUPFAM" id="SSF103481">
    <property type="entry name" value="Multidrug resistance efflux transporter EmrE"/>
    <property type="match status" value="1"/>
</dbReference>
<feature type="transmembrane region" description="Helical" evidence="5">
    <location>
        <begin position="157"/>
        <end position="176"/>
    </location>
</feature>
<evidence type="ECO:0000256" key="1">
    <source>
        <dbReference type="ARBA" id="ARBA00004141"/>
    </source>
</evidence>
<dbReference type="Gene3D" id="1.10.3730.20">
    <property type="match status" value="1"/>
</dbReference>
<feature type="domain" description="Sugar phosphate transporter" evidence="6">
    <location>
        <begin position="20"/>
        <end position="331"/>
    </location>
</feature>
<dbReference type="InterPro" id="IPR037185">
    <property type="entry name" value="EmrE-like"/>
</dbReference>
<name>A0A2N1JBG5_9BASI</name>
<evidence type="ECO:0000259" key="6">
    <source>
        <dbReference type="Pfam" id="PF03151"/>
    </source>
</evidence>
<protein>
    <submittedName>
        <fullName evidence="7">Sly41p</fullName>
    </submittedName>
</protein>
<keyword evidence="8" id="KW-1185">Reference proteome</keyword>
<keyword evidence="2 5" id="KW-0812">Transmembrane</keyword>
<dbReference type="AlphaFoldDB" id="A0A2N1JBG5"/>
<feature type="transmembrane region" description="Helical" evidence="5">
    <location>
        <begin position="222"/>
        <end position="245"/>
    </location>
</feature>
<dbReference type="InterPro" id="IPR050186">
    <property type="entry name" value="TPT_transporter"/>
</dbReference>
<evidence type="ECO:0000256" key="3">
    <source>
        <dbReference type="ARBA" id="ARBA00022989"/>
    </source>
</evidence>
<keyword evidence="4 5" id="KW-0472">Membrane</keyword>